<sequence>MTSIEIEATFALGHRLPPPVVDICAFLDVQGYPISGCFELSKIGVESLKGWFRKDPLAYQSFLPFGRGACGDVYALWLTEGLSPDAAPVVMFGSEGALVVIATDAKEFCRLLCLGYSEIGLDDPASCPAAFDETEPFRRFMQARYGFQLPATAESIMSAAAGRFPAFKDWVLERQD</sequence>
<gene>
    <name evidence="1" type="ORF">GCM10023213_12770</name>
</gene>
<dbReference type="EMBL" id="BAABIA010000002">
    <property type="protein sequence ID" value="GAA5136914.1"/>
    <property type="molecule type" value="Genomic_DNA"/>
</dbReference>
<dbReference type="Proteomes" id="UP001499852">
    <property type="component" value="Unassembled WGS sequence"/>
</dbReference>
<accession>A0ABP9NYH1</accession>
<organism evidence="1 2">
    <name type="scientific">Prosthecobacter algae</name>
    <dbReference type="NCBI Taxonomy" id="1144682"/>
    <lineage>
        <taxon>Bacteria</taxon>
        <taxon>Pseudomonadati</taxon>
        <taxon>Verrucomicrobiota</taxon>
        <taxon>Verrucomicrobiia</taxon>
        <taxon>Verrucomicrobiales</taxon>
        <taxon>Verrucomicrobiaceae</taxon>
        <taxon>Prosthecobacter</taxon>
    </lineage>
</organism>
<evidence type="ECO:0008006" key="3">
    <source>
        <dbReference type="Google" id="ProtNLM"/>
    </source>
</evidence>
<evidence type="ECO:0000313" key="1">
    <source>
        <dbReference type="EMBL" id="GAA5136914.1"/>
    </source>
</evidence>
<reference evidence="2" key="1">
    <citation type="journal article" date="2019" name="Int. J. Syst. Evol. Microbiol.">
        <title>The Global Catalogue of Microorganisms (GCM) 10K type strain sequencing project: providing services to taxonomists for standard genome sequencing and annotation.</title>
        <authorList>
            <consortium name="The Broad Institute Genomics Platform"/>
            <consortium name="The Broad Institute Genome Sequencing Center for Infectious Disease"/>
            <person name="Wu L."/>
            <person name="Ma J."/>
        </authorList>
    </citation>
    <scope>NUCLEOTIDE SEQUENCE [LARGE SCALE GENOMIC DNA]</scope>
    <source>
        <strain evidence="2">JCM 18053</strain>
    </source>
</reference>
<proteinExistence type="predicted"/>
<name>A0ABP9NYH1_9BACT</name>
<protein>
    <recommendedName>
        <fullName evidence="3">SUKH-4 immunity protein of toxin-antitoxin system</fullName>
    </recommendedName>
</protein>
<comment type="caution">
    <text evidence="1">The sequence shown here is derived from an EMBL/GenBank/DDBJ whole genome shotgun (WGS) entry which is preliminary data.</text>
</comment>
<dbReference type="RefSeq" id="WP_345735532.1">
    <property type="nucleotide sequence ID" value="NZ_BAABIA010000002.1"/>
</dbReference>
<evidence type="ECO:0000313" key="2">
    <source>
        <dbReference type="Proteomes" id="UP001499852"/>
    </source>
</evidence>
<keyword evidence="2" id="KW-1185">Reference proteome</keyword>